<dbReference type="InterPro" id="IPR035994">
    <property type="entry name" value="Nucleoside_phosphorylase_sf"/>
</dbReference>
<accession>A0A0P7BGY8</accession>
<comment type="caution">
    <text evidence="1">The sequence shown here is derived from an EMBL/GenBank/DDBJ whole genome shotgun (WGS) entry which is preliminary data.</text>
</comment>
<evidence type="ECO:0008006" key="3">
    <source>
        <dbReference type="Google" id="ProtNLM"/>
    </source>
</evidence>
<reference evidence="1 2" key="1">
    <citation type="submission" date="2015-09" db="EMBL/GenBank/DDBJ databases">
        <title>Draft genome of a European isolate of the apple canker pathogen Neonectria ditissima.</title>
        <authorList>
            <person name="Gomez-Cortecero A."/>
            <person name="Harrison R.J."/>
            <person name="Armitage A.D."/>
        </authorList>
    </citation>
    <scope>NUCLEOTIDE SEQUENCE [LARGE SCALE GENOMIC DNA]</scope>
    <source>
        <strain evidence="1 2">R09/05</strain>
    </source>
</reference>
<name>A0A0P7BGY8_9HYPO</name>
<dbReference type="PANTHER" id="PTHR46082:SF6">
    <property type="entry name" value="AAA+ ATPASE DOMAIN-CONTAINING PROTEIN-RELATED"/>
    <property type="match status" value="1"/>
</dbReference>
<dbReference type="GO" id="GO:0003824">
    <property type="term" value="F:catalytic activity"/>
    <property type="evidence" value="ECO:0007669"/>
    <property type="project" value="InterPro"/>
</dbReference>
<dbReference type="GO" id="GO:0009116">
    <property type="term" value="P:nucleoside metabolic process"/>
    <property type="evidence" value="ECO:0007669"/>
    <property type="project" value="InterPro"/>
</dbReference>
<dbReference type="EMBL" id="LKCW01000002">
    <property type="protein sequence ID" value="KPM46149.1"/>
    <property type="molecule type" value="Genomic_DNA"/>
</dbReference>
<dbReference type="InterPro" id="IPR053137">
    <property type="entry name" value="NLR-like"/>
</dbReference>
<dbReference type="SUPFAM" id="SSF53167">
    <property type="entry name" value="Purine and uridine phosphorylases"/>
    <property type="match status" value="1"/>
</dbReference>
<protein>
    <recommendedName>
        <fullName evidence="3">Nucleoside phosphorylase domain-containing protein</fullName>
    </recommendedName>
</protein>
<organism evidence="1 2">
    <name type="scientific">Neonectria ditissima</name>
    <dbReference type="NCBI Taxonomy" id="78410"/>
    <lineage>
        <taxon>Eukaryota</taxon>
        <taxon>Fungi</taxon>
        <taxon>Dikarya</taxon>
        <taxon>Ascomycota</taxon>
        <taxon>Pezizomycotina</taxon>
        <taxon>Sordariomycetes</taxon>
        <taxon>Hypocreomycetidae</taxon>
        <taxon>Hypocreales</taxon>
        <taxon>Nectriaceae</taxon>
        <taxon>Neonectria</taxon>
    </lineage>
</organism>
<dbReference type="Proteomes" id="UP000050424">
    <property type="component" value="Unassembled WGS sequence"/>
</dbReference>
<sequence length="307" mass="33545">MAQATRPASCCDFKIAIICEREIETDVVKALFDRHWDSEGSSYGTAPGDPNVYYTGFISRHNVVLISILDTEKTNAAAAVFYCHVSFPNINFALVVGVCGAAPFVDGAENKIMLGDVIISDGLIQDDLKRRHPERFKHKESLLDSPSGPRVGIPPVLAELNSIHGRKILASKTASYLDKLQKESGLKAEYPGVQHDKLFEATYRHISEGTCEECDCSGQLVPRPGPDDGTPKPAVHFGWTMSLDTAIETGERRDEIVQRNGAIGFQMASVEAWNSFPCLVIKGACNYADGHRINVWQNYATATASAV</sequence>
<evidence type="ECO:0000313" key="1">
    <source>
        <dbReference type="EMBL" id="KPM46149.1"/>
    </source>
</evidence>
<dbReference type="OrthoDB" id="1658288at2759"/>
<dbReference type="Gene3D" id="3.40.50.1580">
    <property type="entry name" value="Nucleoside phosphorylase domain"/>
    <property type="match status" value="1"/>
</dbReference>
<dbReference type="AlphaFoldDB" id="A0A0P7BGY8"/>
<dbReference type="STRING" id="78410.A0A0P7BGY8"/>
<proteinExistence type="predicted"/>
<gene>
    <name evidence="1" type="ORF">AK830_g254</name>
</gene>
<dbReference type="PANTHER" id="PTHR46082">
    <property type="entry name" value="ATP/GTP-BINDING PROTEIN-RELATED"/>
    <property type="match status" value="1"/>
</dbReference>
<keyword evidence="2" id="KW-1185">Reference proteome</keyword>
<evidence type="ECO:0000313" key="2">
    <source>
        <dbReference type="Proteomes" id="UP000050424"/>
    </source>
</evidence>